<evidence type="ECO:0000313" key="3">
    <source>
        <dbReference type="EMBL" id="TXI59973.1"/>
    </source>
</evidence>
<accession>A0A0F5MV50</accession>
<reference evidence="2 5" key="3">
    <citation type="submission" date="2016-12" db="EMBL/GenBank/DDBJ databases">
        <title>The new phylogeny of genus Mycobacterium.</title>
        <authorList>
            <person name="Tortoli E."/>
            <person name="Trovato A."/>
            <person name="Cirillo D.M."/>
        </authorList>
    </citation>
    <scope>NUCLEOTIDE SEQUENCE [LARGE SCALE GENOMIC DNA]</scope>
    <source>
        <strain evidence="2 5">DSM 44942</strain>
    </source>
</reference>
<evidence type="ECO:0000313" key="4">
    <source>
        <dbReference type="Proteomes" id="UP000034416"/>
    </source>
</evidence>
<name>A0A0F5MV50_9MYCO</name>
<reference evidence="3 6" key="4">
    <citation type="submission" date="2018-09" db="EMBL/GenBank/DDBJ databases">
        <title>Metagenome Assembled Genomes from an Advanced Water Purification Facility.</title>
        <authorList>
            <person name="Stamps B.W."/>
            <person name="Spear J.R."/>
        </authorList>
    </citation>
    <scope>NUCLEOTIDE SEQUENCE [LARGE SCALE GENOMIC DNA]</scope>
    <source>
        <strain evidence="3">Bin_29_2</strain>
    </source>
</reference>
<dbReference type="OrthoDB" id="4320746at2"/>
<comment type="caution">
    <text evidence="1">The sequence shown here is derived from an EMBL/GenBank/DDBJ whole genome shotgun (WGS) entry which is preliminary data.</text>
</comment>
<dbReference type="EMBL" id="LASW01000065">
    <property type="protein sequence ID" value="KKB98576.1"/>
    <property type="molecule type" value="Genomic_DNA"/>
</dbReference>
<dbReference type="EMBL" id="MVHH01000047">
    <property type="protein sequence ID" value="OQZ94096.1"/>
    <property type="molecule type" value="Genomic_DNA"/>
</dbReference>
<dbReference type="Proteomes" id="UP000034416">
    <property type="component" value="Unassembled WGS sequence"/>
</dbReference>
<reference evidence="4" key="1">
    <citation type="submission" date="2015-04" db="EMBL/GenBank/DDBJ databases">
        <title>Genome sequence of Mycobacterium arupense GUC1.</title>
        <authorList>
            <person name="Greninger A.L."/>
            <person name="Cunningham G."/>
            <person name="Chiu C.Y."/>
            <person name="Miller S."/>
        </authorList>
    </citation>
    <scope>NUCLEOTIDE SEQUENCE [LARGE SCALE GENOMIC DNA]</scope>
    <source>
        <strain evidence="4">GUC1</strain>
    </source>
</reference>
<sequence>MATKARRCERCGKRLRSLAAAEGWNVRAEGGYPVGLICPGCQSPAENAEAIIHEATLDYGLDEFGRMVARVKGGL</sequence>
<organism evidence="1 4">
    <name type="scientific">Mycolicibacter arupensis</name>
    <dbReference type="NCBI Taxonomy" id="342002"/>
    <lineage>
        <taxon>Bacteria</taxon>
        <taxon>Bacillati</taxon>
        <taxon>Actinomycetota</taxon>
        <taxon>Actinomycetes</taxon>
        <taxon>Mycobacteriales</taxon>
        <taxon>Mycobacteriaceae</taxon>
        <taxon>Mycolicibacter</taxon>
    </lineage>
</organism>
<evidence type="ECO:0000313" key="5">
    <source>
        <dbReference type="Proteomes" id="UP000192327"/>
    </source>
</evidence>
<dbReference type="Proteomes" id="UP000321797">
    <property type="component" value="Unassembled WGS sequence"/>
</dbReference>
<dbReference type="Proteomes" id="UP000192327">
    <property type="component" value="Unassembled WGS sequence"/>
</dbReference>
<evidence type="ECO:0000313" key="1">
    <source>
        <dbReference type="EMBL" id="KKB98576.1"/>
    </source>
</evidence>
<dbReference type="AlphaFoldDB" id="A0A0F5MV50"/>
<keyword evidence="5" id="KW-1185">Reference proteome</keyword>
<reference evidence="1" key="2">
    <citation type="submission" date="2015-04" db="EMBL/GenBank/DDBJ databases">
        <title>Genome sequence of Mycobacterium arupense strain GUC1.</title>
        <authorList>
            <person name="Greninger A.L."/>
            <person name="Cunningham G."/>
            <person name="Chiu C.Y."/>
            <person name="Miller S."/>
        </authorList>
    </citation>
    <scope>NUCLEOTIDE SEQUENCE</scope>
    <source>
        <strain evidence="1">GUC1</strain>
    </source>
</reference>
<dbReference type="STRING" id="342002.BST15_17180"/>
<dbReference type="RefSeq" id="WP_046190185.1">
    <property type="nucleotide sequence ID" value="NZ_LASW02000056.1"/>
</dbReference>
<dbReference type="PATRIC" id="fig|342002.3.peg.3293"/>
<proteinExistence type="predicted"/>
<dbReference type="EMBL" id="SSGD01000008">
    <property type="protein sequence ID" value="TXI59973.1"/>
    <property type="molecule type" value="Genomic_DNA"/>
</dbReference>
<evidence type="ECO:0000313" key="2">
    <source>
        <dbReference type="EMBL" id="OQZ94096.1"/>
    </source>
</evidence>
<evidence type="ECO:0000313" key="6">
    <source>
        <dbReference type="Proteomes" id="UP000321797"/>
    </source>
</evidence>
<protein>
    <submittedName>
        <fullName evidence="1">Uncharacterized protein</fullName>
    </submittedName>
</protein>
<gene>
    <name evidence="2" type="ORF">BST15_17180</name>
    <name evidence="3" type="ORF">E6Q54_01515</name>
    <name evidence="1" type="ORF">WR43_13870</name>
</gene>